<organism evidence="1 2">
    <name type="scientific">Neogemmobacter tilapiae</name>
    <dbReference type="NCBI Taxonomy" id="875041"/>
    <lineage>
        <taxon>Bacteria</taxon>
        <taxon>Pseudomonadati</taxon>
        <taxon>Pseudomonadota</taxon>
        <taxon>Alphaproteobacteria</taxon>
        <taxon>Rhodobacterales</taxon>
        <taxon>Paracoccaceae</taxon>
        <taxon>Neogemmobacter</taxon>
    </lineage>
</organism>
<keyword evidence="2" id="KW-1185">Reference proteome</keyword>
<dbReference type="Proteomes" id="UP000638981">
    <property type="component" value="Unassembled WGS sequence"/>
</dbReference>
<protein>
    <submittedName>
        <fullName evidence="1">Uncharacterized protein</fullName>
    </submittedName>
</protein>
<reference evidence="1" key="2">
    <citation type="submission" date="2020-09" db="EMBL/GenBank/DDBJ databases">
        <authorList>
            <person name="Sun Q."/>
            <person name="Kim S."/>
        </authorList>
    </citation>
    <scope>NUCLEOTIDE SEQUENCE</scope>
    <source>
        <strain evidence="1">KCTC 23310</strain>
    </source>
</reference>
<name>A0A918TWZ7_9RHOB</name>
<dbReference type="AlphaFoldDB" id="A0A918TWZ7"/>
<dbReference type="RefSeq" id="WP_189413411.1">
    <property type="nucleotide sequence ID" value="NZ_BMYJ01000014.1"/>
</dbReference>
<evidence type="ECO:0000313" key="2">
    <source>
        <dbReference type="Proteomes" id="UP000638981"/>
    </source>
</evidence>
<accession>A0A918TWZ7</accession>
<evidence type="ECO:0000313" key="1">
    <source>
        <dbReference type="EMBL" id="GHC66772.1"/>
    </source>
</evidence>
<proteinExistence type="predicted"/>
<reference evidence="1" key="1">
    <citation type="journal article" date="2014" name="Int. J. Syst. Evol. Microbiol.">
        <title>Complete genome sequence of Corynebacterium casei LMG S-19264T (=DSM 44701T), isolated from a smear-ripened cheese.</title>
        <authorList>
            <consortium name="US DOE Joint Genome Institute (JGI-PGF)"/>
            <person name="Walter F."/>
            <person name="Albersmeier A."/>
            <person name="Kalinowski J."/>
            <person name="Ruckert C."/>
        </authorList>
    </citation>
    <scope>NUCLEOTIDE SEQUENCE</scope>
    <source>
        <strain evidence="1">KCTC 23310</strain>
    </source>
</reference>
<dbReference type="EMBL" id="BMYJ01000014">
    <property type="protein sequence ID" value="GHC66772.1"/>
    <property type="molecule type" value="Genomic_DNA"/>
</dbReference>
<sequence>MPLADTLIEVLQRSRDGEVFAAGGLRDIDEDRAMERAASICAEINETMLPRRLTFRVGNDSELVVHAGGRRLLKVVKVEPASLVKGGPEVFATRDDKTLAQQNKGIGELIGAFAARNGALTVLSAPPDTYYAAGAIGFMPDKLEEFARATAAQLWVPPPPAAKAAAPAPAGDAAKKLDPTAAMKALIKAKSEAAAQKPVAPVKPPSAQPATGEALLQAFFDQVGPQVDFCAILNAGGNVESVSGSLDDNAILNQAAQIVTDMMRWRGLTKEILSPTQLIVMRAGGIQNQSLAYFVDAYGVGMAVFSNTDLSRVFQLANKVLRPNGPG</sequence>
<gene>
    <name evidence="1" type="ORF">GCM10007315_34610</name>
</gene>
<comment type="caution">
    <text evidence="1">The sequence shown here is derived from an EMBL/GenBank/DDBJ whole genome shotgun (WGS) entry which is preliminary data.</text>
</comment>